<dbReference type="EMBL" id="LR877167">
    <property type="protein sequence ID" value="CAD2221941.1"/>
    <property type="molecule type" value="Genomic_DNA"/>
</dbReference>
<evidence type="ECO:0000313" key="2">
    <source>
        <dbReference type="Proteomes" id="UP000515908"/>
    </source>
</evidence>
<keyword evidence="2" id="KW-1185">Reference proteome</keyword>
<gene>
    <name evidence="1" type="ORF">ADEAN_000948000</name>
</gene>
<reference evidence="1 2" key="1">
    <citation type="submission" date="2020-08" db="EMBL/GenBank/DDBJ databases">
        <authorList>
            <person name="Newling K."/>
            <person name="Davey J."/>
            <person name="Forrester S."/>
        </authorList>
    </citation>
    <scope>NUCLEOTIDE SEQUENCE [LARGE SCALE GENOMIC DNA]</scope>
    <source>
        <strain evidence="2">Crithidia deanei Carvalho (ATCC PRA-265)</strain>
    </source>
</reference>
<name>A0A7G2CSE8_9TRYP</name>
<dbReference type="VEuPathDB" id="TriTrypDB:ADEAN_000948000"/>
<dbReference type="AlphaFoldDB" id="A0A7G2CSE8"/>
<sequence length="53" mass="6090">MGHFGRDGVADRPLQRRRCLDRWRWGVRDGYVGGAKDVLNKECDGDEKDKVEA</sequence>
<accession>A0A7G2CSE8</accession>
<protein>
    <submittedName>
        <fullName evidence="1">Uncharacterized protein</fullName>
    </submittedName>
</protein>
<proteinExistence type="predicted"/>
<evidence type="ECO:0000313" key="1">
    <source>
        <dbReference type="EMBL" id="CAD2221941.1"/>
    </source>
</evidence>
<dbReference type="Proteomes" id="UP000515908">
    <property type="component" value="Chromosome 23"/>
</dbReference>
<organism evidence="1 2">
    <name type="scientific">Angomonas deanei</name>
    <dbReference type="NCBI Taxonomy" id="59799"/>
    <lineage>
        <taxon>Eukaryota</taxon>
        <taxon>Discoba</taxon>
        <taxon>Euglenozoa</taxon>
        <taxon>Kinetoplastea</taxon>
        <taxon>Metakinetoplastina</taxon>
        <taxon>Trypanosomatida</taxon>
        <taxon>Trypanosomatidae</taxon>
        <taxon>Strigomonadinae</taxon>
        <taxon>Angomonas</taxon>
    </lineage>
</organism>